<dbReference type="Proteomes" id="UP000776700">
    <property type="component" value="Unassembled WGS sequence"/>
</dbReference>
<dbReference type="EMBL" id="DYUB01000200">
    <property type="protein sequence ID" value="HJG96725.1"/>
    <property type="molecule type" value="Genomic_DNA"/>
</dbReference>
<protein>
    <submittedName>
        <fullName evidence="1">Uncharacterized protein</fullName>
    </submittedName>
</protein>
<comment type="caution">
    <text evidence="1">The sequence shown here is derived from an EMBL/GenBank/DDBJ whole genome shotgun (WGS) entry which is preliminary data.</text>
</comment>
<sequence length="395" mass="45200">MVDGDVLNEVVIPLMNVNRRARNGDVDPNEPHKQQIYVTTAGYKNTFAYDKLKQIIVWMATKDDNTAFAFGGSWRTPVLHKLLDPEFVDQLKEDGTFNPLSFEREYESTWTGSGEDSFFSEDMITKNRIIKEFEAEPNFKVSDSNKFEIRYVISVDVARSEGNQNANTVATVGKVRVNLLNGNCTTSIVNMFVFHGEHFEEQAIKVKKLTFKYKAEMCIADLNGLGAGIADYMVKENIDEHGEIFPPFSIVNDERFDKYKTDDSLPLLYAMRSQGIAGAIHVNCLSQISSSKVKFLIDEMEAKTILTQGRNKLEGKELNEKLIPYMNTTFLKDEMLNLRAKQAGKDLVLDRINKKVQKDRFSSLEYLLWYVKEIEDKLKEELKSGNNDDITFVLW</sequence>
<dbReference type="Gene3D" id="3.30.420.240">
    <property type="match status" value="1"/>
</dbReference>
<evidence type="ECO:0000313" key="2">
    <source>
        <dbReference type="Proteomes" id="UP000776700"/>
    </source>
</evidence>
<name>A0A921N1N3_9FIRM</name>
<proteinExistence type="predicted"/>
<organism evidence="1 2">
    <name type="scientific">Romboutsia timonensis</name>
    <dbReference type="NCBI Taxonomy" id="1776391"/>
    <lineage>
        <taxon>Bacteria</taxon>
        <taxon>Bacillati</taxon>
        <taxon>Bacillota</taxon>
        <taxon>Clostridia</taxon>
        <taxon>Peptostreptococcales</taxon>
        <taxon>Peptostreptococcaceae</taxon>
        <taxon>Romboutsia</taxon>
    </lineage>
</organism>
<evidence type="ECO:0000313" key="1">
    <source>
        <dbReference type="EMBL" id="HJG96725.1"/>
    </source>
</evidence>
<accession>A0A921N1N3</accession>
<dbReference type="AlphaFoldDB" id="A0A921N1N3"/>
<gene>
    <name evidence="1" type="ORF">K8V90_06450</name>
</gene>
<reference evidence="1" key="1">
    <citation type="journal article" date="2021" name="PeerJ">
        <title>Extensive microbial diversity within the chicken gut microbiome revealed by metagenomics and culture.</title>
        <authorList>
            <person name="Gilroy R."/>
            <person name="Ravi A."/>
            <person name="Getino M."/>
            <person name="Pursley I."/>
            <person name="Horton D.L."/>
            <person name="Alikhan N.F."/>
            <person name="Baker D."/>
            <person name="Gharbi K."/>
            <person name="Hall N."/>
            <person name="Watson M."/>
            <person name="Adriaenssens E.M."/>
            <person name="Foster-Nyarko E."/>
            <person name="Jarju S."/>
            <person name="Secka A."/>
            <person name="Antonio M."/>
            <person name="Oren A."/>
            <person name="Chaudhuri R.R."/>
            <person name="La Ragione R."/>
            <person name="Hildebrand F."/>
            <person name="Pallen M.J."/>
        </authorList>
    </citation>
    <scope>NUCLEOTIDE SEQUENCE</scope>
    <source>
        <strain evidence="1">1277</strain>
    </source>
</reference>
<reference evidence="1" key="2">
    <citation type="submission" date="2021-09" db="EMBL/GenBank/DDBJ databases">
        <authorList>
            <person name="Gilroy R."/>
        </authorList>
    </citation>
    <scope>NUCLEOTIDE SEQUENCE</scope>
    <source>
        <strain evidence="1">1277</strain>
    </source>
</reference>